<protein>
    <submittedName>
        <fullName evidence="1">Uncharacterized protein</fullName>
    </submittedName>
</protein>
<dbReference type="EMBL" id="JARWAF010000015">
    <property type="protein sequence ID" value="MDJ1644516.1"/>
    <property type="molecule type" value="Genomic_DNA"/>
</dbReference>
<sequence>MNATRLRTRLALAAGAAEVRLRLRFPRVMWALAPRRSECDEPFAELVRIESDPVYRARFFAELDAVLIDRLAERKAMVDEVARAAEALRAWVHDDGRAA</sequence>
<dbReference type="RefSeq" id="WP_283899787.1">
    <property type="nucleotide sequence ID" value="NZ_JARWAF010000015.1"/>
</dbReference>
<comment type="caution">
    <text evidence="1">The sequence shown here is derived from an EMBL/GenBank/DDBJ whole genome shotgun (WGS) entry which is preliminary data.</text>
</comment>
<name>A0ABT7DFC0_9ACTN</name>
<proteinExistence type="predicted"/>
<evidence type="ECO:0000313" key="1">
    <source>
        <dbReference type="EMBL" id="MDJ1644516.1"/>
    </source>
</evidence>
<dbReference type="Proteomes" id="UP001237194">
    <property type="component" value="Unassembled WGS sequence"/>
</dbReference>
<accession>A0ABT7DFC0</accession>
<gene>
    <name evidence="1" type="ORF">P5W92_29485</name>
</gene>
<organism evidence="1 2">
    <name type="scientific">Streptomyces pakalii</name>
    <dbReference type="NCBI Taxonomy" id="3036494"/>
    <lineage>
        <taxon>Bacteria</taxon>
        <taxon>Bacillati</taxon>
        <taxon>Actinomycetota</taxon>
        <taxon>Actinomycetes</taxon>
        <taxon>Kitasatosporales</taxon>
        <taxon>Streptomycetaceae</taxon>
        <taxon>Streptomyces</taxon>
    </lineage>
</organism>
<keyword evidence="2" id="KW-1185">Reference proteome</keyword>
<reference evidence="1 2" key="1">
    <citation type="submission" date="2023-04" db="EMBL/GenBank/DDBJ databases">
        <title>A novel species of the genus Streptomyces: Streptomyces pakalii sp. nov. isolated from a Mexican soil jungle.</title>
        <authorList>
            <person name="Chavez-Hernandez M.A."/>
            <person name="Ortiz-Alvarez J."/>
            <person name="Villa-Tanaca L."/>
            <person name="Hernandez-Rodriguez C."/>
        </authorList>
    </citation>
    <scope>NUCLEOTIDE SEQUENCE [LARGE SCALE GENOMIC DNA]</scope>
    <source>
        <strain evidence="1 2">ENCB-J15</strain>
    </source>
</reference>
<evidence type="ECO:0000313" key="2">
    <source>
        <dbReference type="Proteomes" id="UP001237194"/>
    </source>
</evidence>